<dbReference type="STRING" id="1344416.A0A139AEJ9"/>
<dbReference type="UniPathway" id="UPA00115">
    <property type="reaction ID" value="UER00412"/>
</dbReference>
<feature type="region of interest" description="Disordered" evidence="9">
    <location>
        <begin position="1"/>
        <end position="22"/>
    </location>
</feature>
<name>A0A139AEJ9_GONPJ</name>
<protein>
    <recommendedName>
        <fullName evidence="5">Ribose-5-phosphate isomerase</fullName>
        <ecNumber evidence="4">5.3.1.6</ecNumber>
    </recommendedName>
    <alternativeName>
        <fullName evidence="8">D-ribose-5-phosphate ketol-isomerase</fullName>
    </alternativeName>
    <alternativeName>
        <fullName evidence="7">Phosphoriboisomerase</fullName>
    </alternativeName>
</protein>
<evidence type="ECO:0000256" key="1">
    <source>
        <dbReference type="ARBA" id="ARBA00001713"/>
    </source>
</evidence>
<dbReference type="GO" id="GO:0008615">
    <property type="term" value="P:pyridoxine biosynthetic process"/>
    <property type="evidence" value="ECO:0007669"/>
    <property type="project" value="EnsemblFungi"/>
</dbReference>
<evidence type="ECO:0000313" key="11">
    <source>
        <dbReference type="Proteomes" id="UP000070544"/>
    </source>
</evidence>
<reference evidence="10 11" key="1">
    <citation type="journal article" date="2015" name="Genome Biol. Evol.">
        <title>Phylogenomic analyses indicate that early fungi evolved digesting cell walls of algal ancestors of land plants.</title>
        <authorList>
            <person name="Chang Y."/>
            <person name="Wang S."/>
            <person name="Sekimoto S."/>
            <person name="Aerts A.L."/>
            <person name="Choi C."/>
            <person name="Clum A."/>
            <person name="LaButti K.M."/>
            <person name="Lindquist E.A."/>
            <person name="Yee Ngan C."/>
            <person name="Ohm R.A."/>
            <person name="Salamov A.A."/>
            <person name="Grigoriev I.V."/>
            <person name="Spatafora J.W."/>
            <person name="Berbee M.L."/>
        </authorList>
    </citation>
    <scope>NUCLEOTIDE SEQUENCE [LARGE SCALE GENOMIC DNA]</scope>
    <source>
        <strain evidence="10 11">JEL478</strain>
    </source>
</reference>
<dbReference type="PANTHER" id="PTHR11934:SF0">
    <property type="entry name" value="RIBOSE-5-PHOSPHATE ISOMERASE"/>
    <property type="match status" value="1"/>
</dbReference>
<dbReference type="CDD" id="cd01398">
    <property type="entry name" value="RPI_A"/>
    <property type="match status" value="1"/>
</dbReference>
<evidence type="ECO:0000256" key="2">
    <source>
        <dbReference type="ARBA" id="ARBA00004988"/>
    </source>
</evidence>
<dbReference type="GO" id="GO:0006014">
    <property type="term" value="P:D-ribose metabolic process"/>
    <property type="evidence" value="ECO:0007669"/>
    <property type="project" value="TreeGrafter"/>
</dbReference>
<dbReference type="PANTHER" id="PTHR11934">
    <property type="entry name" value="RIBOSE-5-PHOSPHATE ISOMERASE"/>
    <property type="match status" value="1"/>
</dbReference>
<keyword evidence="11" id="KW-1185">Reference proteome</keyword>
<sequence length="281" mass="29779">MASSKESGVSKSEKQGSDPMALAKRASGIAAVRQSIQLPPAGAWESADFKPLVLGIGSGSTVVPVVDALKNKILKSPGGWNANVRNIVCVPTSWQAKDLIVGAGLPLGDLSQYPDVDIDIDGADEVDSGLNCIKGGGGCHLQEKLVAYNSKMFVLVADWRKESEALGTKWTQGVPIEVVPMAWVPVSRKLKELGAVSVTLRMAVRKAGPVITDNGNLILDTHFGPIRDPRDLEFRLNAVAGVVEVGLFVGLAEIAYFGRADGSVLVRRKGQADEIIQGNDE</sequence>
<keyword evidence="6" id="KW-0413">Isomerase</keyword>
<dbReference type="SUPFAM" id="SSF100950">
    <property type="entry name" value="NagB/RpiA/CoA transferase-like"/>
    <property type="match status" value="1"/>
</dbReference>
<evidence type="ECO:0000256" key="9">
    <source>
        <dbReference type="SAM" id="MobiDB-lite"/>
    </source>
</evidence>
<evidence type="ECO:0000256" key="4">
    <source>
        <dbReference type="ARBA" id="ARBA00011959"/>
    </source>
</evidence>
<dbReference type="InterPro" id="IPR020672">
    <property type="entry name" value="Ribose5P_isomerase_typA_subgr"/>
</dbReference>
<dbReference type="InterPro" id="IPR004788">
    <property type="entry name" value="Ribose5P_isomerase_type_A"/>
</dbReference>
<comment type="pathway">
    <text evidence="2">Carbohydrate degradation; pentose phosphate pathway; D-ribose 5-phosphate from D-ribulose 5-phosphate (non-oxidative stage): step 1/1.</text>
</comment>
<dbReference type="EMBL" id="KQ965764">
    <property type="protein sequence ID" value="KXS15170.1"/>
    <property type="molecule type" value="Genomic_DNA"/>
</dbReference>
<dbReference type="Gene3D" id="3.40.50.1360">
    <property type="match status" value="1"/>
</dbReference>
<comment type="catalytic activity">
    <reaction evidence="1">
        <text>aldehydo-D-ribose 5-phosphate = D-ribulose 5-phosphate</text>
        <dbReference type="Rhea" id="RHEA:14657"/>
        <dbReference type="ChEBI" id="CHEBI:58121"/>
        <dbReference type="ChEBI" id="CHEBI:58273"/>
        <dbReference type="EC" id="5.3.1.6"/>
    </reaction>
</comment>
<dbReference type="NCBIfam" id="NF001924">
    <property type="entry name" value="PRK00702.1"/>
    <property type="match status" value="1"/>
</dbReference>
<evidence type="ECO:0000256" key="3">
    <source>
        <dbReference type="ARBA" id="ARBA00008088"/>
    </source>
</evidence>
<dbReference type="InterPro" id="IPR037171">
    <property type="entry name" value="NagB/RpiA_transferase-like"/>
</dbReference>
<accession>A0A139AEJ9</accession>
<dbReference type="EC" id="5.3.1.6" evidence="4"/>
<evidence type="ECO:0000256" key="7">
    <source>
        <dbReference type="ARBA" id="ARBA00029734"/>
    </source>
</evidence>
<dbReference type="FunFam" id="3.30.70.260:FF:000018">
    <property type="entry name" value="Ribose-5-phosphate isomerase A"/>
    <property type="match status" value="1"/>
</dbReference>
<evidence type="ECO:0000256" key="5">
    <source>
        <dbReference type="ARBA" id="ARBA00019150"/>
    </source>
</evidence>
<dbReference type="GO" id="GO:0004751">
    <property type="term" value="F:ribose-5-phosphate isomerase activity"/>
    <property type="evidence" value="ECO:0007669"/>
    <property type="project" value="UniProtKB-EC"/>
</dbReference>
<dbReference type="HAMAP" id="MF_00170">
    <property type="entry name" value="Rib_5P_isom_A"/>
    <property type="match status" value="1"/>
</dbReference>
<dbReference type="SUPFAM" id="SSF75445">
    <property type="entry name" value="D-ribose-5-phosphate isomerase (RpiA), lid domain"/>
    <property type="match status" value="1"/>
</dbReference>
<dbReference type="Proteomes" id="UP000070544">
    <property type="component" value="Unassembled WGS sequence"/>
</dbReference>
<gene>
    <name evidence="10" type="ORF">M427DRAFT_32623</name>
</gene>
<evidence type="ECO:0000313" key="10">
    <source>
        <dbReference type="EMBL" id="KXS15170.1"/>
    </source>
</evidence>
<proteinExistence type="inferred from homology"/>
<dbReference type="NCBIfam" id="TIGR00021">
    <property type="entry name" value="rpiA"/>
    <property type="match status" value="1"/>
</dbReference>
<comment type="similarity">
    <text evidence="3">Belongs to the ribose 5-phosphate isomerase family.</text>
</comment>
<dbReference type="Gene3D" id="3.30.70.260">
    <property type="match status" value="1"/>
</dbReference>
<dbReference type="GO" id="GO:0009052">
    <property type="term" value="P:pentose-phosphate shunt, non-oxidative branch"/>
    <property type="evidence" value="ECO:0007669"/>
    <property type="project" value="InterPro"/>
</dbReference>
<dbReference type="GO" id="GO:0005737">
    <property type="term" value="C:cytoplasm"/>
    <property type="evidence" value="ECO:0007669"/>
    <property type="project" value="TreeGrafter"/>
</dbReference>
<dbReference type="Pfam" id="PF06026">
    <property type="entry name" value="Rib_5-P_isom_A"/>
    <property type="match status" value="1"/>
</dbReference>
<evidence type="ECO:0000256" key="6">
    <source>
        <dbReference type="ARBA" id="ARBA00023235"/>
    </source>
</evidence>
<organism evidence="10 11">
    <name type="scientific">Gonapodya prolifera (strain JEL478)</name>
    <name type="common">Monoblepharis prolifera</name>
    <dbReference type="NCBI Taxonomy" id="1344416"/>
    <lineage>
        <taxon>Eukaryota</taxon>
        <taxon>Fungi</taxon>
        <taxon>Fungi incertae sedis</taxon>
        <taxon>Chytridiomycota</taxon>
        <taxon>Chytridiomycota incertae sedis</taxon>
        <taxon>Monoblepharidomycetes</taxon>
        <taxon>Monoblepharidales</taxon>
        <taxon>Gonapodyaceae</taxon>
        <taxon>Gonapodya</taxon>
    </lineage>
</organism>
<dbReference type="OMA" id="LGIPMYN"/>
<evidence type="ECO:0000256" key="8">
    <source>
        <dbReference type="ARBA" id="ARBA00032273"/>
    </source>
</evidence>
<dbReference type="OrthoDB" id="1555531at2759"/>
<feature type="compositionally biased region" description="Low complexity" evidence="9">
    <location>
        <begin position="1"/>
        <end position="10"/>
    </location>
</feature>
<dbReference type="AlphaFoldDB" id="A0A139AEJ9"/>